<evidence type="ECO:0000256" key="1">
    <source>
        <dbReference type="ARBA" id="ARBA00006484"/>
    </source>
</evidence>
<feature type="domain" description="Ketoreductase" evidence="4">
    <location>
        <begin position="12"/>
        <end position="191"/>
    </location>
</feature>
<dbReference type="InterPro" id="IPR057326">
    <property type="entry name" value="KR_dom"/>
</dbReference>
<gene>
    <name evidence="5" type="ORF">G6045_00320</name>
</gene>
<dbReference type="GO" id="GO:0032787">
    <property type="term" value="P:monocarboxylic acid metabolic process"/>
    <property type="evidence" value="ECO:0007669"/>
    <property type="project" value="UniProtKB-ARBA"/>
</dbReference>
<reference evidence="5 6" key="1">
    <citation type="submission" date="2020-02" db="EMBL/GenBank/DDBJ databases">
        <title>Whole-genome analyses of novel actinobacteria.</title>
        <authorList>
            <person name="Sahin N."/>
            <person name="Tokatli A."/>
        </authorList>
    </citation>
    <scope>NUCLEOTIDE SEQUENCE [LARGE SCALE GENOMIC DNA]</scope>
    <source>
        <strain evidence="5 6">YC504</strain>
    </source>
</reference>
<dbReference type="Gene3D" id="3.40.50.720">
    <property type="entry name" value="NAD(P)-binding Rossmann-like Domain"/>
    <property type="match status" value="1"/>
</dbReference>
<keyword evidence="6" id="KW-1185">Reference proteome</keyword>
<organism evidence="5 6">
    <name type="scientific">Streptomyces mesophilus</name>
    <dbReference type="NCBI Taxonomy" id="1775132"/>
    <lineage>
        <taxon>Bacteria</taxon>
        <taxon>Bacillati</taxon>
        <taxon>Actinomycetota</taxon>
        <taxon>Actinomycetes</taxon>
        <taxon>Kitasatosporales</taxon>
        <taxon>Streptomycetaceae</taxon>
        <taxon>Streptomyces</taxon>
    </lineage>
</organism>
<dbReference type="PANTHER" id="PTHR42879:SF2">
    <property type="entry name" value="3-OXOACYL-[ACYL-CARRIER-PROTEIN] REDUCTASE FABG"/>
    <property type="match status" value="1"/>
</dbReference>
<dbReference type="PRINTS" id="PR00080">
    <property type="entry name" value="SDRFAMILY"/>
</dbReference>
<dbReference type="EMBL" id="JAAKZW010000001">
    <property type="protein sequence ID" value="NGO74139.1"/>
    <property type="molecule type" value="Genomic_DNA"/>
</dbReference>
<dbReference type="InterPro" id="IPR050259">
    <property type="entry name" value="SDR"/>
</dbReference>
<evidence type="ECO:0000313" key="6">
    <source>
        <dbReference type="Proteomes" id="UP000481109"/>
    </source>
</evidence>
<proteinExistence type="inferred from homology"/>
<dbReference type="SMART" id="SM00822">
    <property type="entry name" value="PKS_KR"/>
    <property type="match status" value="1"/>
</dbReference>
<protein>
    <submittedName>
        <fullName evidence="5">SDR family oxidoreductase</fullName>
    </submittedName>
</protein>
<dbReference type="PRINTS" id="PR00081">
    <property type="entry name" value="GDHRDH"/>
</dbReference>
<evidence type="ECO:0000256" key="3">
    <source>
        <dbReference type="RuleBase" id="RU000363"/>
    </source>
</evidence>
<dbReference type="SUPFAM" id="SSF51735">
    <property type="entry name" value="NAD(P)-binding Rossmann-fold domains"/>
    <property type="match status" value="1"/>
</dbReference>
<dbReference type="InterPro" id="IPR036291">
    <property type="entry name" value="NAD(P)-bd_dom_sf"/>
</dbReference>
<dbReference type="Proteomes" id="UP000481109">
    <property type="component" value="Unassembled WGS sequence"/>
</dbReference>
<dbReference type="InterPro" id="IPR002347">
    <property type="entry name" value="SDR_fam"/>
</dbReference>
<comment type="similarity">
    <text evidence="1 3">Belongs to the short-chain dehydrogenases/reductases (SDR) family.</text>
</comment>
<sequence length="278" mass="29128">MSSNTSTKLAGKTAIVSGSGRGIGREIALKFAAEGARVVVNDLDPEPAEQTVADIKAAGGEAVACVGSVTDEDFADRFVNTALETFGGLDIIVNNAGYTWDSVIQKMTDEQWDAILDVHLKAPFRILRAAQPHISRMAKAEKARGESVHRKVVNISSGAGLKGNVGQANYSSAKAAIVGLTKTLAKEWGRYNVNVNAVAYGLIRTRLTEAPAGGEASIDIQGRKLPVGVNPDLLAQLERGIPLGRAGTPEEAAGAVYMFCLPEANYVSGQVITCGGGY</sequence>
<dbReference type="RefSeq" id="WP_165329661.1">
    <property type="nucleotide sequence ID" value="NZ_JAAKZW010000001.1"/>
</dbReference>
<dbReference type="InterPro" id="IPR020904">
    <property type="entry name" value="Sc_DH/Rdtase_CS"/>
</dbReference>
<accession>A0A6G4X9B4</accession>
<keyword evidence="2" id="KW-0560">Oxidoreductase</keyword>
<dbReference type="AlphaFoldDB" id="A0A6G4X9B4"/>
<dbReference type="PANTHER" id="PTHR42879">
    <property type="entry name" value="3-OXOACYL-(ACYL-CARRIER-PROTEIN) REDUCTASE"/>
    <property type="match status" value="1"/>
</dbReference>
<evidence type="ECO:0000259" key="4">
    <source>
        <dbReference type="SMART" id="SM00822"/>
    </source>
</evidence>
<comment type="caution">
    <text evidence="5">The sequence shown here is derived from an EMBL/GenBank/DDBJ whole genome shotgun (WGS) entry which is preliminary data.</text>
</comment>
<dbReference type="PROSITE" id="PS00061">
    <property type="entry name" value="ADH_SHORT"/>
    <property type="match status" value="1"/>
</dbReference>
<evidence type="ECO:0000256" key="2">
    <source>
        <dbReference type="ARBA" id="ARBA00023002"/>
    </source>
</evidence>
<dbReference type="Pfam" id="PF00106">
    <property type="entry name" value="adh_short"/>
    <property type="match status" value="1"/>
</dbReference>
<evidence type="ECO:0000313" key="5">
    <source>
        <dbReference type="EMBL" id="NGO74139.1"/>
    </source>
</evidence>
<name>A0A6G4X9B4_9ACTN</name>
<dbReference type="GO" id="GO:0016491">
    <property type="term" value="F:oxidoreductase activity"/>
    <property type="evidence" value="ECO:0007669"/>
    <property type="project" value="UniProtKB-KW"/>
</dbReference>
<dbReference type="FunFam" id="3.40.50.720:FF:000084">
    <property type="entry name" value="Short-chain dehydrogenase reductase"/>
    <property type="match status" value="1"/>
</dbReference>